<dbReference type="EMBL" id="CP146606">
    <property type="protein sequence ID" value="WYK18987.1"/>
    <property type="molecule type" value="Genomic_DNA"/>
</dbReference>
<feature type="domain" description="DUF2061" evidence="2">
    <location>
        <begin position="8"/>
        <end position="59"/>
    </location>
</feature>
<keyword evidence="1" id="KW-0812">Transmembrane</keyword>
<proteinExistence type="predicted"/>
<reference evidence="3 4" key="1">
    <citation type="submission" date="2024-02" db="EMBL/GenBank/DDBJ databases">
        <title>Roseovarius strain W115 nov., isolated from a marine algae.</title>
        <authorList>
            <person name="Lee M.W."/>
            <person name="Lee J.K."/>
            <person name="Kim J.M."/>
            <person name="Choi D.G."/>
            <person name="Baek J.H."/>
            <person name="Bayburt H."/>
            <person name="Jung J.J."/>
            <person name="Han D.M."/>
            <person name="Jeon C.O."/>
        </authorList>
    </citation>
    <scope>NUCLEOTIDE SEQUENCE [LARGE SCALE GENOMIC DNA]</scope>
    <source>
        <strain evidence="3 4">W115</strain>
    </source>
</reference>
<keyword evidence="1" id="KW-1133">Transmembrane helix</keyword>
<feature type="transmembrane region" description="Helical" evidence="1">
    <location>
        <begin position="12"/>
        <end position="29"/>
    </location>
</feature>
<keyword evidence="1" id="KW-0472">Membrane</keyword>
<protein>
    <submittedName>
        <fullName evidence="3">DUF2061 domain-containing protein</fullName>
    </submittedName>
</protein>
<evidence type="ECO:0000256" key="1">
    <source>
        <dbReference type="SAM" id="Phobius"/>
    </source>
</evidence>
<gene>
    <name evidence="3" type="ORF">RZS32_003630</name>
</gene>
<dbReference type="Proteomes" id="UP001281305">
    <property type="component" value="Chromosome"/>
</dbReference>
<evidence type="ECO:0000313" key="3">
    <source>
        <dbReference type="EMBL" id="WYK18987.1"/>
    </source>
</evidence>
<sequence length="68" mass="7300">METRSRTLVKAVVWNVLGLVSMALVGLALTGSIAVGGAMAAINCAIGFAVYLIYERVWAHIRWGRTHG</sequence>
<name>A0ABZ2TGX9_9RHOB</name>
<dbReference type="Pfam" id="PF09834">
    <property type="entry name" value="DUF2061"/>
    <property type="match status" value="1"/>
</dbReference>
<accession>A0ABZ2TGX9</accession>
<keyword evidence="4" id="KW-1185">Reference proteome</keyword>
<feature type="transmembrane region" description="Helical" evidence="1">
    <location>
        <begin position="35"/>
        <end position="54"/>
    </location>
</feature>
<evidence type="ECO:0000259" key="2">
    <source>
        <dbReference type="Pfam" id="PF09834"/>
    </source>
</evidence>
<organism evidence="3 4">
    <name type="scientific">Roseovarius rhodophyticola</name>
    <dbReference type="NCBI Taxonomy" id="3080827"/>
    <lineage>
        <taxon>Bacteria</taxon>
        <taxon>Pseudomonadati</taxon>
        <taxon>Pseudomonadota</taxon>
        <taxon>Alphaproteobacteria</taxon>
        <taxon>Rhodobacterales</taxon>
        <taxon>Roseobacteraceae</taxon>
        <taxon>Roseovarius</taxon>
    </lineage>
</organism>
<dbReference type="RefSeq" id="WP_317055669.1">
    <property type="nucleotide sequence ID" value="NZ_CP146606.1"/>
</dbReference>
<dbReference type="InterPro" id="IPR018638">
    <property type="entry name" value="DUF2061_membrane"/>
</dbReference>
<evidence type="ECO:0000313" key="4">
    <source>
        <dbReference type="Proteomes" id="UP001281305"/>
    </source>
</evidence>